<dbReference type="PANTHER" id="PTHR47396">
    <property type="entry name" value="TYPE I RESTRICTION ENZYME ECOKI R PROTEIN"/>
    <property type="match status" value="1"/>
</dbReference>
<gene>
    <name evidence="4" type="ORF">GH723_11440</name>
</gene>
<keyword evidence="1" id="KW-0547">Nucleotide-binding</keyword>
<dbReference type="InterPro" id="IPR027417">
    <property type="entry name" value="P-loop_NTPase"/>
</dbReference>
<evidence type="ECO:0000313" key="4">
    <source>
        <dbReference type="EMBL" id="QGG95659.1"/>
    </source>
</evidence>
<evidence type="ECO:0000256" key="1">
    <source>
        <dbReference type="ARBA" id="ARBA00022741"/>
    </source>
</evidence>
<feature type="domain" description="Helicase ATP-binding" evidence="3">
    <location>
        <begin position="34"/>
        <end position="191"/>
    </location>
</feature>
<reference evidence="4 5" key="1">
    <citation type="submission" date="2019-11" db="EMBL/GenBank/DDBJ databases">
        <authorList>
            <person name="He Y."/>
        </authorList>
    </citation>
    <scope>NUCLEOTIDE SEQUENCE [LARGE SCALE GENOMIC DNA]</scope>
    <source>
        <strain evidence="4 5">SCSIO 58843</strain>
    </source>
</reference>
<dbReference type="InterPro" id="IPR011545">
    <property type="entry name" value="DEAD/DEAH_box_helicase_dom"/>
</dbReference>
<dbReference type="GO" id="GO:0005524">
    <property type="term" value="F:ATP binding"/>
    <property type="evidence" value="ECO:0007669"/>
    <property type="project" value="UniProtKB-KW"/>
</dbReference>
<keyword evidence="4" id="KW-0347">Helicase</keyword>
<keyword evidence="5" id="KW-1185">Reference proteome</keyword>
<dbReference type="KEGG" id="atq:GH723_11440"/>
<protein>
    <submittedName>
        <fullName evidence="4">DEAD/DEAH box helicase</fullName>
    </submittedName>
</protein>
<dbReference type="InterPro" id="IPR050742">
    <property type="entry name" value="Helicase_Restrict-Modif_Enz"/>
</dbReference>
<dbReference type="Pfam" id="PF00271">
    <property type="entry name" value="Helicase_C"/>
    <property type="match status" value="1"/>
</dbReference>
<dbReference type="Gene3D" id="3.40.50.300">
    <property type="entry name" value="P-loop containing nucleotide triphosphate hydrolases"/>
    <property type="match status" value="2"/>
</dbReference>
<dbReference type="GO" id="GO:0005829">
    <property type="term" value="C:cytosol"/>
    <property type="evidence" value="ECO:0007669"/>
    <property type="project" value="TreeGrafter"/>
</dbReference>
<organism evidence="4 5">
    <name type="scientific">Actinomarinicola tropica</name>
    <dbReference type="NCBI Taxonomy" id="2789776"/>
    <lineage>
        <taxon>Bacteria</taxon>
        <taxon>Bacillati</taxon>
        <taxon>Actinomycetota</taxon>
        <taxon>Acidimicrobiia</taxon>
        <taxon>Acidimicrobiales</taxon>
        <taxon>Iamiaceae</taxon>
        <taxon>Actinomarinicola</taxon>
    </lineage>
</organism>
<dbReference type="SUPFAM" id="SSF52540">
    <property type="entry name" value="P-loop containing nucleoside triphosphate hydrolases"/>
    <property type="match status" value="1"/>
</dbReference>
<evidence type="ECO:0000313" key="5">
    <source>
        <dbReference type="Proteomes" id="UP000334019"/>
    </source>
</evidence>
<proteinExistence type="predicted"/>
<dbReference type="SMART" id="SM00487">
    <property type="entry name" value="DEXDc"/>
    <property type="match status" value="1"/>
</dbReference>
<dbReference type="Pfam" id="PF00270">
    <property type="entry name" value="DEAD"/>
    <property type="match status" value="1"/>
</dbReference>
<evidence type="ECO:0000259" key="3">
    <source>
        <dbReference type="PROSITE" id="PS51192"/>
    </source>
</evidence>
<dbReference type="Proteomes" id="UP000334019">
    <property type="component" value="Chromosome"/>
</dbReference>
<evidence type="ECO:0000256" key="2">
    <source>
        <dbReference type="ARBA" id="ARBA00022840"/>
    </source>
</evidence>
<dbReference type="InterPro" id="IPR001650">
    <property type="entry name" value="Helicase_C-like"/>
</dbReference>
<keyword evidence="4" id="KW-0378">Hydrolase</keyword>
<dbReference type="InterPro" id="IPR014001">
    <property type="entry name" value="Helicase_ATP-bd"/>
</dbReference>
<dbReference type="PROSITE" id="PS51192">
    <property type="entry name" value="HELICASE_ATP_BIND_1"/>
    <property type="match status" value="1"/>
</dbReference>
<keyword evidence="2" id="KW-0067">ATP-binding</keyword>
<sequence>MTHTDGPWPLATIVGRPMSRSIRLRRWQKEALDRLAEHDGPDFLAVATPGAGKTTFALAAVLQHLSREPRHQVVVVAPTSHLKVQWARAAARLGIQLEPAWSSAGGQLPRDMHGIAVTYQQVAANPEALRRHSGRCIVVLDELHHAGDERAWGTAIRRAFEGAPQRLSLSGTPFRSDTHAIPFVNYVNDEAVADFDYGYAAALEDRRVVRPVYFPAIGGFMEWSAPDGTLNAASFDDALDQTRSSQRLRTALSLDSEWLPAVLRQANDRLMDLRREQPDAAGLVVATDQEHARGIAELLRMRHRVTAMVVTSDDPTASTRIAAFAEGNLPWIVAVRMVSEGVDIPRLRLGVFATTTGTELFFRQVVGRFVRHTGGLAAQERAWVFIPDDPRLRQYAATIAEQRRHSLRRNWEEGEGPVRPEEDPTALDELPGEEEQLSLFQVLSAEVTDSSNQYSVFDADPDAELLDDEIDTSVPIDLPPPPPPGRSRGLVQLDGRPVAEVKRELRAINADLARQLARYTGLTHQEVNQRLNAEAGIRRIADAAVDELQRRIDRAERWMANL</sequence>
<accession>A0A5Q2RFQ1</accession>
<dbReference type="EMBL" id="CP045851">
    <property type="protein sequence ID" value="QGG95659.1"/>
    <property type="molecule type" value="Genomic_DNA"/>
</dbReference>
<dbReference type="GO" id="GO:0003676">
    <property type="term" value="F:nucleic acid binding"/>
    <property type="evidence" value="ECO:0007669"/>
    <property type="project" value="InterPro"/>
</dbReference>
<dbReference type="AlphaFoldDB" id="A0A5Q2RFQ1"/>
<name>A0A5Q2RFQ1_9ACTN</name>
<dbReference type="PANTHER" id="PTHR47396:SF2">
    <property type="entry name" value="HELICASE ATP-BINDING DOMAIN-CONTAINING PROTEIN"/>
    <property type="match status" value="1"/>
</dbReference>
<dbReference type="GO" id="GO:0004386">
    <property type="term" value="F:helicase activity"/>
    <property type="evidence" value="ECO:0007669"/>
    <property type="project" value="UniProtKB-KW"/>
</dbReference>